<evidence type="ECO:0000313" key="5">
    <source>
        <dbReference type="Proteomes" id="UP000674234"/>
    </source>
</evidence>
<keyword evidence="5" id="KW-1185">Reference proteome</keyword>
<dbReference type="Proteomes" id="UP000674234">
    <property type="component" value="Unassembled WGS sequence"/>
</dbReference>
<dbReference type="PANTHER" id="PTHR40763:SF4">
    <property type="entry name" value="DUF1707 DOMAIN-CONTAINING PROTEIN"/>
    <property type="match status" value="1"/>
</dbReference>
<feature type="domain" description="DUF1707" evidence="3">
    <location>
        <begin position="7"/>
        <end position="59"/>
    </location>
</feature>
<accession>A0A940WPA9</accession>
<dbReference type="AlphaFoldDB" id="A0A940WPA9"/>
<feature type="transmembrane region" description="Helical" evidence="2">
    <location>
        <begin position="153"/>
        <end position="173"/>
    </location>
</feature>
<feature type="compositionally biased region" description="Pro residues" evidence="1">
    <location>
        <begin position="81"/>
        <end position="90"/>
    </location>
</feature>
<evidence type="ECO:0000259" key="3">
    <source>
        <dbReference type="Pfam" id="PF08044"/>
    </source>
</evidence>
<dbReference type="Pfam" id="PF08044">
    <property type="entry name" value="DUF1707"/>
    <property type="match status" value="1"/>
</dbReference>
<protein>
    <submittedName>
        <fullName evidence="4">DUF1707 domain-containing protein</fullName>
    </submittedName>
</protein>
<gene>
    <name evidence="4" type="ORF">JOL79_25150</name>
</gene>
<name>A0A940WPA9_9ACTN</name>
<keyword evidence="2" id="KW-0812">Transmembrane</keyword>
<feature type="region of interest" description="Disordered" evidence="1">
    <location>
        <begin position="57"/>
        <end position="102"/>
    </location>
</feature>
<comment type="caution">
    <text evidence="4">The sequence shown here is derived from an EMBL/GenBank/DDBJ whole genome shotgun (WGS) entry which is preliminary data.</text>
</comment>
<reference evidence="4" key="1">
    <citation type="submission" date="2021-02" db="EMBL/GenBank/DDBJ databases">
        <title>Draft genome sequence of Microbispora sp. RL4-1S isolated from rice leaves in Thailand.</title>
        <authorList>
            <person name="Muangham S."/>
            <person name="Duangmal K."/>
        </authorList>
    </citation>
    <scope>NUCLEOTIDE SEQUENCE</scope>
    <source>
        <strain evidence="4">RL4-1S</strain>
    </source>
</reference>
<dbReference type="EMBL" id="JAFCNB010000016">
    <property type="protein sequence ID" value="MBP2707077.1"/>
    <property type="molecule type" value="Genomic_DNA"/>
</dbReference>
<dbReference type="RefSeq" id="WP_210158339.1">
    <property type="nucleotide sequence ID" value="NZ_JAFCNB010000016.1"/>
</dbReference>
<keyword evidence="2" id="KW-0472">Membrane</keyword>
<feature type="transmembrane region" description="Helical" evidence="2">
    <location>
        <begin position="130"/>
        <end position="147"/>
    </location>
</feature>
<evidence type="ECO:0000256" key="1">
    <source>
        <dbReference type="SAM" id="MobiDB-lite"/>
    </source>
</evidence>
<keyword evidence="2" id="KW-1133">Transmembrane helix</keyword>
<evidence type="ECO:0000256" key="2">
    <source>
        <dbReference type="SAM" id="Phobius"/>
    </source>
</evidence>
<evidence type="ECO:0000313" key="4">
    <source>
        <dbReference type="EMBL" id="MBP2707077.1"/>
    </source>
</evidence>
<sequence length="192" mass="21133">MPSPDDLRIGDRERDEVTALLHEAFAQGRLTREELDERLEAALSARTAGELRRVTADLPGADGSASWRGPYHAPAGGPGSAPRPPAPPYVSPQYGPGWEAPPDGRHGDLGTWGWHAAAARRGMARPHRRLGPFPLIPLAILLLIALVSGAWPVFAVLKVMFIVWIIGSVFHLGRRRRDRTRWRGGPYGPRRR</sequence>
<dbReference type="PANTHER" id="PTHR40763">
    <property type="entry name" value="MEMBRANE PROTEIN-RELATED"/>
    <property type="match status" value="1"/>
</dbReference>
<organism evidence="4 5">
    <name type="scientific">Microbispora oryzae</name>
    <dbReference type="NCBI Taxonomy" id="2806554"/>
    <lineage>
        <taxon>Bacteria</taxon>
        <taxon>Bacillati</taxon>
        <taxon>Actinomycetota</taxon>
        <taxon>Actinomycetes</taxon>
        <taxon>Streptosporangiales</taxon>
        <taxon>Streptosporangiaceae</taxon>
        <taxon>Microbispora</taxon>
    </lineage>
</organism>
<proteinExistence type="predicted"/>
<dbReference type="InterPro" id="IPR012551">
    <property type="entry name" value="DUF1707_SHOCT-like"/>
</dbReference>